<evidence type="ECO:0000256" key="3">
    <source>
        <dbReference type="ARBA" id="ARBA00023239"/>
    </source>
</evidence>
<dbReference type="OrthoDB" id="9794987at2"/>
<evidence type="ECO:0000256" key="4">
    <source>
        <dbReference type="HAMAP-Rule" id="MF_00434"/>
    </source>
</evidence>
<dbReference type="Pfam" id="PF01329">
    <property type="entry name" value="Pterin_4a"/>
    <property type="match status" value="1"/>
</dbReference>
<accession>A0A1M6EV37</accession>
<keyword evidence="3 4" id="KW-0456">Lyase</keyword>
<proteinExistence type="inferred from homology"/>
<dbReference type="CDD" id="cd00914">
    <property type="entry name" value="PCD_DCoH_subfamily_b"/>
    <property type="match status" value="1"/>
</dbReference>
<sequence length="95" mass="10602">MTDALTDKARAEALVELTGWSLVPGREAITRTYAFASFADAIGFMVRAAIHADRIDHHPEWTNVYRKVHVTLTSHDIGGLSQRDVELARILDKLT</sequence>
<gene>
    <name evidence="5" type="ORF">SAMN05444417_2191</name>
</gene>
<evidence type="ECO:0000256" key="1">
    <source>
        <dbReference type="ARBA" id="ARBA00001554"/>
    </source>
</evidence>
<comment type="catalytic activity">
    <reaction evidence="1 4">
        <text>(4aS,6R)-4a-hydroxy-L-erythro-5,6,7,8-tetrahydrobiopterin = (6R)-L-erythro-6,7-dihydrobiopterin + H2O</text>
        <dbReference type="Rhea" id="RHEA:11920"/>
        <dbReference type="ChEBI" id="CHEBI:15377"/>
        <dbReference type="ChEBI" id="CHEBI:15642"/>
        <dbReference type="ChEBI" id="CHEBI:43120"/>
        <dbReference type="EC" id="4.2.1.96"/>
    </reaction>
</comment>
<dbReference type="SUPFAM" id="SSF55248">
    <property type="entry name" value="PCD-like"/>
    <property type="match status" value="1"/>
</dbReference>
<dbReference type="STRING" id="1447782.SAMN05444417_2191"/>
<dbReference type="Proteomes" id="UP000184292">
    <property type="component" value="Unassembled WGS sequence"/>
</dbReference>
<dbReference type="PANTHER" id="PTHR12599:SF0">
    <property type="entry name" value="PTERIN-4-ALPHA-CARBINOLAMINE DEHYDRATASE"/>
    <property type="match status" value="1"/>
</dbReference>
<dbReference type="EMBL" id="FQYO01000003">
    <property type="protein sequence ID" value="SHI89282.1"/>
    <property type="molecule type" value="Genomic_DNA"/>
</dbReference>
<dbReference type="GO" id="GO:0008124">
    <property type="term" value="F:4-alpha-hydroxytetrahydrobiopterin dehydratase activity"/>
    <property type="evidence" value="ECO:0007669"/>
    <property type="project" value="UniProtKB-UniRule"/>
</dbReference>
<dbReference type="InterPro" id="IPR036428">
    <property type="entry name" value="PCD_sf"/>
</dbReference>
<evidence type="ECO:0000256" key="2">
    <source>
        <dbReference type="ARBA" id="ARBA00006472"/>
    </source>
</evidence>
<dbReference type="NCBIfam" id="NF002017">
    <property type="entry name" value="PRK00823.1-2"/>
    <property type="match status" value="1"/>
</dbReference>
<keyword evidence="6" id="KW-1185">Reference proteome</keyword>
<protein>
    <recommendedName>
        <fullName evidence="4">Putative pterin-4-alpha-carbinolamine dehydratase</fullName>
        <shortName evidence="4">PHS</shortName>
        <ecNumber evidence="4">4.2.1.96</ecNumber>
    </recommendedName>
    <alternativeName>
        <fullName evidence="4">4-alpha-hydroxy-tetrahydropterin dehydratase</fullName>
    </alternativeName>
    <alternativeName>
        <fullName evidence="4">Pterin carbinolamine dehydratase</fullName>
        <shortName evidence="4">PCD</shortName>
    </alternativeName>
</protein>
<organism evidence="5 6">
    <name type="scientific">Wenxinia saemankumensis</name>
    <dbReference type="NCBI Taxonomy" id="1447782"/>
    <lineage>
        <taxon>Bacteria</taxon>
        <taxon>Pseudomonadati</taxon>
        <taxon>Pseudomonadota</taxon>
        <taxon>Alphaproteobacteria</taxon>
        <taxon>Rhodobacterales</taxon>
        <taxon>Roseobacteraceae</taxon>
        <taxon>Wenxinia</taxon>
    </lineage>
</organism>
<evidence type="ECO:0000313" key="6">
    <source>
        <dbReference type="Proteomes" id="UP000184292"/>
    </source>
</evidence>
<dbReference type="NCBIfam" id="NF002018">
    <property type="entry name" value="PRK00823.1-3"/>
    <property type="match status" value="1"/>
</dbReference>
<reference evidence="5 6" key="1">
    <citation type="submission" date="2016-11" db="EMBL/GenBank/DDBJ databases">
        <authorList>
            <person name="Jaros S."/>
            <person name="Januszkiewicz K."/>
            <person name="Wedrychowicz H."/>
        </authorList>
    </citation>
    <scope>NUCLEOTIDE SEQUENCE [LARGE SCALE GENOMIC DNA]</scope>
    <source>
        <strain evidence="5 6">DSM 100565</strain>
    </source>
</reference>
<dbReference type="PANTHER" id="PTHR12599">
    <property type="entry name" value="PTERIN-4-ALPHA-CARBINOLAMINE DEHYDRATASE"/>
    <property type="match status" value="1"/>
</dbReference>
<dbReference type="Gene3D" id="3.30.1360.20">
    <property type="entry name" value="Transcriptional coactivator/pterin dehydratase"/>
    <property type="match status" value="1"/>
</dbReference>
<dbReference type="AlphaFoldDB" id="A0A1M6EV37"/>
<name>A0A1M6EV37_9RHOB</name>
<dbReference type="RefSeq" id="WP_073329861.1">
    <property type="nucleotide sequence ID" value="NZ_FQYO01000003.1"/>
</dbReference>
<evidence type="ECO:0000313" key="5">
    <source>
        <dbReference type="EMBL" id="SHI89282.1"/>
    </source>
</evidence>
<dbReference type="HAMAP" id="MF_00434">
    <property type="entry name" value="Pterin_4_alpha"/>
    <property type="match status" value="1"/>
</dbReference>
<comment type="similarity">
    <text evidence="2 4">Belongs to the pterin-4-alpha-carbinolamine dehydratase family.</text>
</comment>
<dbReference type="GO" id="GO:0006729">
    <property type="term" value="P:tetrahydrobiopterin biosynthetic process"/>
    <property type="evidence" value="ECO:0007669"/>
    <property type="project" value="InterPro"/>
</dbReference>
<dbReference type="InterPro" id="IPR001533">
    <property type="entry name" value="Pterin_deHydtase"/>
</dbReference>
<dbReference type="EC" id="4.2.1.96" evidence="4"/>